<accession>A0A024HAZ7</accession>
<dbReference type="Pfam" id="PF13992">
    <property type="entry name" value="YecR"/>
    <property type="match status" value="1"/>
</dbReference>
<dbReference type="eggNOG" id="ENOG5033DI4">
    <property type="taxonomic scope" value="Bacteria"/>
</dbReference>
<dbReference type="AlphaFoldDB" id="A0A024HAZ7"/>
<dbReference type="HOGENOM" id="CLU_1659244_0_0_6"/>
<dbReference type="InterPro" id="IPR025731">
    <property type="entry name" value="YecR-like"/>
</dbReference>
<dbReference type="Proteomes" id="UP000025241">
    <property type="component" value="Chromosome I"/>
</dbReference>
<proteinExistence type="predicted"/>
<keyword evidence="2" id="KW-1185">Reference proteome</keyword>
<reference evidence="1 2" key="1">
    <citation type="submission" date="2013-03" db="EMBL/GenBank/DDBJ databases">
        <authorList>
            <person name="Linke B."/>
        </authorList>
    </citation>
    <scope>NUCLEOTIDE SEQUENCE [LARGE SCALE GENOMIC DNA]</scope>
    <source>
        <strain evidence="1 2">B13</strain>
    </source>
</reference>
<protein>
    <submittedName>
        <fullName evidence="1">Hypothetical secreted protein</fullName>
    </submittedName>
</protein>
<organism evidence="1 2">
    <name type="scientific">Pseudomonas knackmussii (strain DSM 6978 / CCUG 54928 / LMG 23759 / B13)</name>
    <dbReference type="NCBI Taxonomy" id="1301098"/>
    <lineage>
        <taxon>Bacteria</taxon>
        <taxon>Pseudomonadati</taxon>
        <taxon>Pseudomonadota</taxon>
        <taxon>Gammaproteobacteria</taxon>
        <taxon>Pseudomonadales</taxon>
        <taxon>Pseudomonadaceae</taxon>
        <taxon>Pseudomonas</taxon>
    </lineage>
</organism>
<dbReference type="OrthoDB" id="8607336at2"/>
<gene>
    <name evidence="1" type="ORF">PKB_0293</name>
</gene>
<dbReference type="PATRIC" id="fig|1301098.3.peg.303"/>
<dbReference type="RefSeq" id="WP_043248411.1">
    <property type="nucleotide sequence ID" value="NZ_HG322950.1"/>
</dbReference>
<name>A0A024HAZ7_PSEKB</name>
<dbReference type="STRING" id="1301098.PKB_0293"/>
<reference evidence="1 2" key="2">
    <citation type="submission" date="2014-05" db="EMBL/GenBank/DDBJ databases">
        <title>Genome sequence of the 3-chlorobenzoate degrading bacterium Pseudomonas knackmussii B13 shows multiple evidence for horizontal gene transfer.</title>
        <authorList>
            <person name="Miyazaki R."/>
            <person name="Bertelli C."/>
            <person name="Falquet L."/>
            <person name="Robinson-Rechavi M."/>
            <person name="Gharib W."/>
            <person name="Roy S."/>
            <person name="Van der Meer J.R."/>
        </authorList>
    </citation>
    <scope>NUCLEOTIDE SEQUENCE [LARGE SCALE GENOMIC DNA]</scope>
    <source>
        <strain evidence="1 2">B13</strain>
    </source>
</reference>
<dbReference type="KEGG" id="pkc:PKB_0293"/>
<dbReference type="PROSITE" id="PS51257">
    <property type="entry name" value="PROKAR_LIPOPROTEIN"/>
    <property type="match status" value="1"/>
</dbReference>
<evidence type="ECO:0000313" key="1">
    <source>
        <dbReference type="EMBL" id="CDF81672.1"/>
    </source>
</evidence>
<sequence length="159" mass="17489">MRPISIATLMLAIALTGGCAVKKNFYATGGSRADGTVDMAYDFAQFEQPVVNMDQAQNIAQQKCAVWGYREAEAFGGSTTNCNQRDGFGTCVAGQVVIKYQCVGDLDAPKVSQVRTPSAPIDGSLSKDQWQQQQLQQLNQQSGLSYDEYQRRYRQIMGQ</sequence>
<dbReference type="EMBL" id="HG322950">
    <property type="protein sequence ID" value="CDF81672.1"/>
    <property type="molecule type" value="Genomic_DNA"/>
</dbReference>
<evidence type="ECO:0000313" key="2">
    <source>
        <dbReference type="Proteomes" id="UP000025241"/>
    </source>
</evidence>